<dbReference type="RefSeq" id="WP_062287773.1">
    <property type="nucleotide sequence ID" value="NZ_CP012036.1"/>
</dbReference>
<proteinExistence type="predicted"/>
<organism evidence="1 2">
    <name type="scientific">Nostoc piscinale CENA21</name>
    <dbReference type="NCBI Taxonomy" id="224013"/>
    <lineage>
        <taxon>Bacteria</taxon>
        <taxon>Bacillati</taxon>
        <taxon>Cyanobacteriota</taxon>
        <taxon>Cyanophyceae</taxon>
        <taxon>Nostocales</taxon>
        <taxon>Nostocaceae</taxon>
        <taxon>Nostoc</taxon>
    </lineage>
</organism>
<reference evidence="2" key="1">
    <citation type="submission" date="2015-07" db="EMBL/GenBank/DDBJ databases">
        <title>Genome Of Nitrogen-Fixing Cyanobacterium Nostoc piscinale CENA21 From Solimoes/Amazon River Floodplain Sediments And Comparative Genomics To Uncover Biosynthetic Natural Products Potential.</title>
        <authorList>
            <person name="Leao T.F."/>
            <person name="Leao P.N."/>
            <person name="Guimaraes P.I."/>
            <person name="de Melo A.G.C."/>
            <person name="Ramos R.T.J."/>
            <person name="Silva A."/>
            <person name="Fiore M.F."/>
            <person name="Schneider M.P.C."/>
        </authorList>
    </citation>
    <scope>NUCLEOTIDE SEQUENCE [LARGE SCALE GENOMIC DNA]</scope>
    <source>
        <strain evidence="2">CENA21</strain>
    </source>
</reference>
<gene>
    <name evidence="1" type="ORF">ACX27_02080</name>
</gene>
<reference evidence="1 2" key="2">
    <citation type="journal article" date="2016" name="Genome Announc.">
        <title>Draft Genome Sequence of the N2-Fixing Cyanobacterium Nostoc piscinale CENA21, Isolated from the Brazilian Amazon Floodplain.</title>
        <authorList>
            <person name="Leao T."/>
            <person name="Guimaraes P.I."/>
            <person name="de Melo A.G."/>
            <person name="Ramos R.T."/>
            <person name="Leao P.N."/>
            <person name="Silva A."/>
            <person name="Fiore M.F."/>
            <person name="Schneider M.P."/>
        </authorList>
    </citation>
    <scope>NUCLEOTIDE SEQUENCE [LARGE SCALE GENOMIC DNA]</scope>
    <source>
        <strain evidence="1 2">CENA21</strain>
    </source>
</reference>
<evidence type="ECO:0000313" key="1">
    <source>
        <dbReference type="EMBL" id="ALF51911.1"/>
    </source>
</evidence>
<dbReference type="AlphaFoldDB" id="A0A0M4THP6"/>
<dbReference type="Proteomes" id="UP000062645">
    <property type="component" value="Chromosome"/>
</dbReference>
<protein>
    <submittedName>
        <fullName evidence="1">Uncharacterized protein</fullName>
    </submittedName>
</protein>
<dbReference type="EMBL" id="CP012036">
    <property type="protein sequence ID" value="ALF51911.1"/>
    <property type="molecule type" value="Genomic_DNA"/>
</dbReference>
<accession>A0A0M4THP6</accession>
<name>A0A0M4THP6_9NOSO</name>
<dbReference type="KEGG" id="npz:ACX27_02080"/>
<sequence length="136" mass="15412">MAQISYNALALIAPDCNITLADAEIKLVQFFNRDSTKPSMSVSRGDNRLRLTFDGWSLYIYLDTEPSVLQESQEMANRFGHNHPDKAMIATCNSRLEITSDADENMDHFNDYVLSIEQLSKILGIFVLEMATLEFV</sequence>
<keyword evidence="2" id="KW-1185">Reference proteome</keyword>
<evidence type="ECO:0000313" key="2">
    <source>
        <dbReference type="Proteomes" id="UP000062645"/>
    </source>
</evidence>
<dbReference type="OrthoDB" id="285731at2"/>
<dbReference type="PATRIC" id="fig|224013.5.peg.500"/>
<dbReference type="STRING" id="224013.ACX27_02080"/>